<dbReference type="Proteomes" id="UP000611723">
    <property type="component" value="Unassembled WGS sequence"/>
</dbReference>
<accession>A0A935C7L7</accession>
<keyword evidence="1" id="KW-0812">Transmembrane</keyword>
<feature type="transmembrane region" description="Helical" evidence="1">
    <location>
        <begin position="6"/>
        <end position="23"/>
    </location>
</feature>
<gene>
    <name evidence="2" type="ORF">JKA74_08120</name>
</gene>
<dbReference type="PANTHER" id="PTHR41913:SF1">
    <property type="entry name" value="DUF1684 DOMAIN-CONTAINING PROTEIN"/>
    <property type="match status" value="1"/>
</dbReference>
<keyword evidence="3" id="KW-1185">Reference proteome</keyword>
<organism evidence="2 3">
    <name type="scientific">Marivirga aurantiaca</name>
    <dbReference type="NCBI Taxonomy" id="2802615"/>
    <lineage>
        <taxon>Bacteria</taxon>
        <taxon>Pseudomonadati</taxon>
        <taxon>Bacteroidota</taxon>
        <taxon>Cytophagia</taxon>
        <taxon>Cytophagales</taxon>
        <taxon>Marivirgaceae</taxon>
        <taxon>Marivirga</taxon>
    </lineage>
</organism>
<sequence length="204" mass="23207">MKPTKILTYAGVLIVIVILIFNINPNSSVPEPGNYQEEIAKHREEKHLFMKSDKASPFIEQSVPFDSLKYYEADESFKVNATVEEINDGEIHQLATSDGKEKEFQEVAILHFDLKGTHQDLTLLESKESGLYFLSFYDETSAIQTYGSGRYLETEYEPGKSKVLLDFNYAYNPYCAYTTGYSCPVPLQKNQINIPITAGEKNYD</sequence>
<reference evidence="2" key="1">
    <citation type="submission" date="2021-01" db="EMBL/GenBank/DDBJ databases">
        <title>Marivirga aurantiaca sp. nov., isolated from intertidal surface sediments.</title>
        <authorList>
            <person name="Zhang M."/>
        </authorList>
    </citation>
    <scope>NUCLEOTIDE SEQUENCE</scope>
    <source>
        <strain evidence="2">S37H4</strain>
    </source>
</reference>
<evidence type="ECO:0000313" key="2">
    <source>
        <dbReference type="EMBL" id="MBK6265000.1"/>
    </source>
</evidence>
<evidence type="ECO:0000313" key="3">
    <source>
        <dbReference type="Proteomes" id="UP000611723"/>
    </source>
</evidence>
<dbReference type="PANTHER" id="PTHR41913">
    <property type="entry name" value="DUF1684 DOMAIN-CONTAINING PROTEIN"/>
    <property type="match status" value="1"/>
</dbReference>
<dbReference type="RefSeq" id="WP_201430684.1">
    <property type="nucleotide sequence ID" value="NZ_JAEQBW010000003.1"/>
</dbReference>
<protein>
    <submittedName>
        <fullName evidence="2">DUF1684 domain-containing protein</fullName>
    </submittedName>
</protein>
<comment type="caution">
    <text evidence="2">The sequence shown here is derived from an EMBL/GenBank/DDBJ whole genome shotgun (WGS) entry which is preliminary data.</text>
</comment>
<keyword evidence="1" id="KW-0472">Membrane</keyword>
<proteinExistence type="predicted"/>
<dbReference type="EMBL" id="JAEQBW010000003">
    <property type="protein sequence ID" value="MBK6265000.1"/>
    <property type="molecule type" value="Genomic_DNA"/>
</dbReference>
<dbReference type="AlphaFoldDB" id="A0A935C7L7"/>
<evidence type="ECO:0000256" key="1">
    <source>
        <dbReference type="SAM" id="Phobius"/>
    </source>
</evidence>
<name>A0A935C7L7_9BACT</name>
<keyword evidence="1" id="KW-1133">Transmembrane helix</keyword>
<dbReference type="InterPro" id="IPR012467">
    <property type="entry name" value="DUF1684"/>
</dbReference>
<dbReference type="Pfam" id="PF07920">
    <property type="entry name" value="DUF1684"/>
    <property type="match status" value="1"/>
</dbReference>